<evidence type="ECO:0000259" key="8">
    <source>
        <dbReference type="PROSITE" id="PS51034"/>
    </source>
</evidence>
<keyword evidence="7" id="KW-0472">Membrane</keyword>
<protein>
    <submittedName>
        <fullName evidence="10">ZP domain-containing protein</fullName>
    </submittedName>
</protein>
<keyword evidence="2" id="KW-0193">Cuticle</keyword>
<keyword evidence="6" id="KW-1133">Transmembrane helix</keyword>
<dbReference type="Pfam" id="PF25057">
    <property type="entry name" value="CUT_N"/>
    <property type="match status" value="1"/>
</dbReference>
<dbReference type="InterPro" id="IPR056953">
    <property type="entry name" value="CUT_N"/>
</dbReference>
<dbReference type="SMART" id="SM00241">
    <property type="entry name" value="ZP"/>
    <property type="match status" value="1"/>
</dbReference>
<dbReference type="PROSITE" id="PS51034">
    <property type="entry name" value="ZP_2"/>
    <property type="match status" value="1"/>
</dbReference>
<keyword evidence="5" id="KW-0732">Signal</keyword>
<evidence type="ECO:0000256" key="1">
    <source>
        <dbReference type="ARBA" id="ARBA00004251"/>
    </source>
</evidence>
<dbReference type="GO" id="GO:0042302">
    <property type="term" value="F:structural constituent of cuticle"/>
    <property type="evidence" value="ECO:0007669"/>
    <property type="project" value="UniProtKB-KW"/>
</dbReference>
<evidence type="ECO:0000256" key="5">
    <source>
        <dbReference type="ARBA" id="ARBA00022729"/>
    </source>
</evidence>
<feature type="domain" description="ZP" evidence="8">
    <location>
        <begin position="66"/>
        <end position="312"/>
    </location>
</feature>
<comment type="subcellular location">
    <subcellularLocation>
        <location evidence="1">Cell membrane</location>
        <topology evidence="1">Single-pass type I membrane protein</topology>
    </subcellularLocation>
</comment>
<keyword evidence="4" id="KW-0812">Transmembrane</keyword>
<dbReference type="AlphaFoldDB" id="A0A0N5AFR2"/>
<sequence>MFNACNLTKHLSFILICNLAKRIELLRDFCGKAFGVKILLKSKIKLFQVVVAKLEDNGIIGDPVVECGDSYIQVHFETQNPFKGLVFVEDYLTDPNCRSPAVENVEEVGRNATLRLGFNKCGVERRRSQNPKGIFIVASLIVAFHPEFLTKIDRVYVVQCFYMEMEKIIEKEIQVKMKPPLLQTETVPMPVCRYEVLDGGPDGPPIFYAVVGQMVYHKWSCEAVTENQFCMTVHSCYVDDGNGDRVQLIDENGCAQDKHLLQNLDYVSDLTVGKEAHVYKYADRQDMYFDCQITLTVKEPYQRNCDVITSDLTHLWFYLNYFLILISNHQTNFAP</sequence>
<dbReference type="Pfam" id="PF25301">
    <property type="entry name" value="CUT_C"/>
    <property type="match status" value="1"/>
</dbReference>
<evidence type="ECO:0000313" key="10">
    <source>
        <dbReference type="WBParaSite" id="SMUV_0000312701-mRNA-1"/>
    </source>
</evidence>
<dbReference type="InterPro" id="IPR051962">
    <property type="entry name" value="Cuticlin"/>
</dbReference>
<evidence type="ECO:0000256" key="3">
    <source>
        <dbReference type="ARBA" id="ARBA00022475"/>
    </source>
</evidence>
<dbReference type="Proteomes" id="UP000046393">
    <property type="component" value="Unplaced"/>
</dbReference>
<accession>A0A0N5AFR2</accession>
<reference evidence="10" key="1">
    <citation type="submission" date="2017-02" db="UniProtKB">
        <authorList>
            <consortium name="WormBaseParasite"/>
        </authorList>
    </citation>
    <scope>IDENTIFICATION</scope>
</reference>
<dbReference type="InterPro" id="IPR057475">
    <property type="entry name" value="CUT_C"/>
</dbReference>
<dbReference type="WBParaSite" id="SMUV_0000312701-mRNA-1">
    <property type="protein sequence ID" value="SMUV_0000312701-mRNA-1"/>
    <property type="gene ID" value="SMUV_0000312701"/>
</dbReference>
<proteinExistence type="predicted"/>
<evidence type="ECO:0000256" key="6">
    <source>
        <dbReference type="ARBA" id="ARBA00022989"/>
    </source>
</evidence>
<keyword evidence="3" id="KW-1003">Cell membrane</keyword>
<dbReference type="GO" id="GO:0005886">
    <property type="term" value="C:plasma membrane"/>
    <property type="evidence" value="ECO:0007669"/>
    <property type="project" value="UniProtKB-SubCell"/>
</dbReference>
<evidence type="ECO:0000256" key="7">
    <source>
        <dbReference type="ARBA" id="ARBA00023136"/>
    </source>
</evidence>
<dbReference type="PANTHER" id="PTHR22907:SF11">
    <property type="entry name" value="CUTICLIN-5"/>
    <property type="match status" value="1"/>
</dbReference>
<keyword evidence="9" id="KW-1185">Reference proteome</keyword>
<evidence type="ECO:0000256" key="4">
    <source>
        <dbReference type="ARBA" id="ARBA00022692"/>
    </source>
</evidence>
<name>A0A0N5AFR2_9BILA</name>
<dbReference type="PANTHER" id="PTHR22907">
    <property type="entry name" value="GH04558P"/>
    <property type="match status" value="1"/>
</dbReference>
<evidence type="ECO:0000256" key="2">
    <source>
        <dbReference type="ARBA" id="ARBA00022460"/>
    </source>
</evidence>
<evidence type="ECO:0000313" key="9">
    <source>
        <dbReference type="Proteomes" id="UP000046393"/>
    </source>
</evidence>
<dbReference type="InterPro" id="IPR001507">
    <property type="entry name" value="ZP_dom"/>
</dbReference>
<organism evidence="9 10">
    <name type="scientific">Syphacia muris</name>
    <dbReference type="NCBI Taxonomy" id="451379"/>
    <lineage>
        <taxon>Eukaryota</taxon>
        <taxon>Metazoa</taxon>
        <taxon>Ecdysozoa</taxon>
        <taxon>Nematoda</taxon>
        <taxon>Chromadorea</taxon>
        <taxon>Rhabditida</taxon>
        <taxon>Spirurina</taxon>
        <taxon>Oxyuridomorpha</taxon>
        <taxon>Oxyuroidea</taxon>
        <taxon>Oxyuridae</taxon>
        <taxon>Syphacia</taxon>
    </lineage>
</organism>